<keyword evidence="1" id="KW-0175">Coiled coil</keyword>
<comment type="caution">
    <text evidence="2">The sequence shown here is derived from an EMBL/GenBank/DDBJ whole genome shotgun (WGS) entry which is preliminary data.</text>
</comment>
<protein>
    <submittedName>
        <fullName evidence="2">Uncharacterized protein</fullName>
    </submittedName>
</protein>
<proteinExistence type="predicted"/>
<reference evidence="2" key="1">
    <citation type="journal article" date="2015" name="Nature">
        <title>Complex archaea that bridge the gap between prokaryotes and eukaryotes.</title>
        <authorList>
            <person name="Spang A."/>
            <person name="Saw J.H."/>
            <person name="Jorgensen S.L."/>
            <person name="Zaremba-Niedzwiedzka K."/>
            <person name="Martijn J."/>
            <person name="Lind A.E."/>
            <person name="van Eijk R."/>
            <person name="Schleper C."/>
            <person name="Guy L."/>
            <person name="Ettema T.J."/>
        </authorList>
    </citation>
    <scope>NUCLEOTIDE SEQUENCE</scope>
</reference>
<feature type="coiled-coil region" evidence="1">
    <location>
        <begin position="27"/>
        <end position="54"/>
    </location>
</feature>
<gene>
    <name evidence="2" type="ORF">LCGC14_1622260</name>
</gene>
<evidence type="ECO:0000313" key="2">
    <source>
        <dbReference type="EMBL" id="KKM22739.1"/>
    </source>
</evidence>
<evidence type="ECO:0000256" key="1">
    <source>
        <dbReference type="SAM" id="Coils"/>
    </source>
</evidence>
<dbReference type="EMBL" id="LAZR01013270">
    <property type="protein sequence ID" value="KKM22739.1"/>
    <property type="molecule type" value="Genomic_DNA"/>
</dbReference>
<accession>A0A0F9IS59</accession>
<sequence length="71" mass="8411">MSTGSQRDTIETDKDRESEIWWLREELQFLEKSLVKIEIEYNQVLNKAAILRDQIKQIGDKNDEKTKAESK</sequence>
<name>A0A0F9IS59_9ZZZZ</name>
<organism evidence="2">
    <name type="scientific">marine sediment metagenome</name>
    <dbReference type="NCBI Taxonomy" id="412755"/>
    <lineage>
        <taxon>unclassified sequences</taxon>
        <taxon>metagenomes</taxon>
        <taxon>ecological metagenomes</taxon>
    </lineage>
</organism>
<dbReference type="AlphaFoldDB" id="A0A0F9IS59"/>